<dbReference type="Proteomes" id="UP000220927">
    <property type="component" value="Chromosome"/>
</dbReference>
<evidence type="ECO:0000313" key="1">
    <source>
        <dbReference type="EMBL" id="QAS79297.1"/>
    </source>
</evidence>
<dbReference type="RefSeq" id="WP_128715560.1">
    <property type="nucleotide sequence ID" value="NZ_CP034998.1"/>
</dbReference>
<reference evidence="1 2" key="1">
    <citation type="submission" date="2019-01" db="EMBL/GenBank/DDBJ databases">
        <title>Genomic insights into the origins and evolution of symbiotic genes in the Phaseolus vulgaris microsymbionts.</title>
        <authorList>
            <person name="Tong W."/>
        </authorList>
    </citation>
    <scope>NUCLEOTIDE SEQUENCE [LARGE SCALE GENOMIC DNA]</scope>
    <source>
        <strain evidence="1 2">FH23</strain>
    </source>
</reference>
<accession>A0AAE5TXL2</accession>
<keyword evidence="2" id="KW-1185">Reference proteome</keyword>
<evidence type="ECO:0000313" key="2">
    <source>
        <dbReference type="Proteomes" id="UP000220927"/>
    </source>
</evidence>
<dbReference type="EMBL" id="CP034998">
    <property type="protein sequence ID" value="QAS79297.1"/>
    <property type="molecule type" value="Genomic_DNA"/>
</dbReference>
<gene>
    <name evidence="1" type="ORF">CO657_15020</name>
</gene>
<proteinExistence type="predicted"/>
<dbReference type="AlphaFoldDB" id="A0AAE5TXL2"/>
<name>A0AAE5TXL2_9HYPH</name>
<organism evidence="1 2">
    <name type="scientific">Rhizobium acidisoli</name>
    <dbReference type="NCBI Taxonomy" id="1538158"/>
    <lineage>
        <taxon>Bacteria</taxon>
        <taxon>Pseudomonadati</taxon>
        <taxon>Pseudomonadota</taxon>
        <taxon>Alphaproteobacteria</taxon>
        <taxon>Hyphomicrobiales</taxon>
        <taxon>Rhizobiaceae</taxon>
        <taxon>Rhizobium/Agrobacterium group</taxon>
        <taxon>Rhizobium</taxon>
    </lineage>
</organism>
<dbReference type="KEGG" id="rad:CO657_15020"/>
<protein>
    <submittedName>
        <fullName evidence="1">Uncharacterized protein</fullName>
    </submittedName>
</protein>
<sequence>MAEDWRVFERLAQVFRKIAVSSDPIADGITTERFSRHLDRMENTMWSIEQATKMGYYYVTQPCEHPNDAGSRLVYEHGMEQLRYLRNFMEALAAQIEVLATYLTSPDARDEAKLVADELYGLIDRRHGRIYRVGQGFCSITAPDMERLKLEMVQNAGFEGNARKALSAVINKYNR</sequence>